<gene>
    <name evidence="1" type="ORF">HA335_04155</name>
</gene>
<name>A0A832T438_9EURY</name>
<dbReference type="Proteomes" id="UP000645676">
    <property type="component" value="Unassembled WGS sequence"/>
</dbReference>
<dbReference type="OMA" id="FHELMCC"/>
<organism evidence="1 2">
    <name type="scientific">Methanocaldococcus jannaschii</name>
    <dbReference type="NCBI Taxonomy" id="2190"/>
    <lineage>
        <taxon>Archaea</taxon>
        <taxon>Methanobacteriati</taxon>
        <taxon>Methanobacteriota</taxon>
        <taxon>Methanomada group</taxon>
        <taxon>Methanococci</taxon>
        <taxon>Methanococcales</taxon>
        <taxon>Methanocaldococcaceae</taxon>
        <taxon>Methanocaldococcus</taxon>
    </lineage>
</organism>
<protein>
    <submittedName>
        <fullName evidence="1">Uncharacterized protein</fullName>
    </submittedName>
</protein>
<evidence type="ECO:0000313" key="1">
    <source>
        <dbReference type="EMBL" id="HII59761.1"/>
    </source>
</evidence>
<comment type="caution">
    <text evidence="1">The sequence shown here is derived from an EMBL/GenBank/DDBJ whole genome shotgun (WGS) entry which is preliminary data.</text>
</comment>
<dbReference type="SMR" id="A0A832T438"/>
<accession>A0A832T438</accession>
<dbReference type="EMBL" id="DUJR01000023">
    <property type="protein sequence ID" value="HII59761.1"/>
    <property type="molecule type" value="Genomic_DNA"/>
</dbReference>
<dbReference type="AlphaFoldDB" id="A0A832T438"/>
<reference evidence="1" key="1">
    <citation type="journal article" date="2020" name="bioRxiv">
        <title>A rank-normalized archaeal taxonomy based on genome phylogeny resolves widespread incomplete and uneven classifications.</title>
        <authorList>
            <person name="Rinke C."/>
            <person name="Chuvochina M."/>
            <person name="Mussig A.J."/>
            <person name="Chaumeil P.-A."/>
            <person name="Waite D.W."/>
            <person name="Whitman W.B."/>
            <person name="Parks D.H."/>
            <person name="Hugenholtz P."/>
        </authorList>
    </citation>
    <scope>NUCLEOTIDE SEQUENCE</scope>
    <source>
        <strain evidence="1">UBA8849</strain>
    </source>
</reference>
<proteinExistence type="predicted"/>
<evidence type="ECO:0000313" key="2">
    <source>
        <dbReference type="Proteomes" id="UP000645676"/>
    </source>
</evidence>
<sequence>MVIIMPTKTITLKVPSNISKKKIEEAIKKLELEEKYKKTENFKLFVKDEDLKMKIYKIAEFVEDYLKKKYSDEEFEIVLDYDGIDDKVVVEIVFKKKLDKRELKDIKVIIRKLKEIIFDAWRKVDEKYPDMRGFLIVTSDLEVL</sequence>